<name>A0A1W2BIC5_9BACT</name>
<evidence type="ECO:0000259" key="1">
    <source>
        <dbReference type="Pfam" id="PF03061"/>
    </source>
</evidence>
<dbReference type="Gene3D" id="3.10.129.10">
    <property type="entry name" value="Hotdog Thioesterase"/>
    <property type="match status" value="1"/>
</dbReference>
<dbReference type="Pfam" id="PF03061">
    <property type="entry name" value="4HBT"/>
    <property type="match status" value="1"/>
</dbReference>
<organism evidence="2 3">
    <name type="scientific">Desulfocicer vacuolatum DSM 3385</name>
    <dbReference type="NCBI Taxonomy" id="1121400"/>
    <lineage>
        <taxon>Bacteria</taxon>
        <taxon>Pseudomonadati</taxon>
        <taxon>Thermodesulfobacteriota</taxon>
        <taxon>Desulfobacteria</taxon>
        <taxon>Desulfobacterales</taxon>
        <taxon>Desulfobacteraceae</taxon>
        <taxon>Desulfocicer</taxon>
    </lineage>
</organism>
<reference evidence="2 3" key="1">
    <citation type="submission" date="2017-04" db="EMBL/GenBank/DDBJ databases">
        <authorList>
            <person name="Afonso C.L."/>
            <person name="Miller P.J."/>
            <person name="Scott M.A."/>
            <person name="Spackman E."/>
            <person name="Goraichik I."/>
            <person name="Dimitrov K.M."/>
            <person name="Suarez D.L."/>
            <person name="Swayne D.E."/>
        </authorList>
    </citation>
    <scope>NUCLEOTIDE SEQUENCE [LARGE SCALE GENOMIC DNA]</scope>
    <source>
        <strain evidence="2 3">DSM 3385</strain>
    </source>
</reference>
<dbReference type="SUPFAM" id="SSF54637">
    <property type="entry name" value="Thioesterase/thiol ester dehydrase-isomerase"/>
    <property type="match status" value="1"/>
</dbReference>
<feature type="domain" description="Thioesterase" evidence="1">
    <location>
        <begin position="51"/>
        <end position="124"/>
    </location>
</feature>
<dbReference type="InterPro" id="IPR006683">
    <property type="entry name" value="Thioestr_dom"/>
</dbReference>
<dbReference type="CDD" id="cd03443">
    <property type="entry name" value="PaaI_thioesterase"/>
    <property type="match status" value="1"/>
</dbReference>
<dbReference type="EMBL" id="FWXY01000008">
    <property type="protein sequence ID" value="SMC72657.1"/>
    <property type="molecule type" value="Genomic_DNA"/>
</dbReference>
<dbReference type="InterPro" id="IPR029069">
    <property type="entry name" value="HotDog_dom_sf"/>
</dbReference>
<accession>A0A1W2BIC5</accession>
<evidence type="ECO:0000313" key="2">
    <source>
        <dbReference type="EMBL" id="SMC72657.1"/>
    </source>
</evidence>
<dbReference type="AlphaFoldDB" id="A0A1W2BIC5"/>
<sequence length="137" mass="15784">MEKMRFKKSNFEIPPEIFKEMQGKKIEYCENKSMKISFPIMEKYNNPARKMFGGMIAAAFDNTFGTFSYEMLKKACTTLELNTSFIRPTDTNDKELIVEVFLISNTKTQLILEGKAHNPDGKLIAVCKTRMMILDGF</sequence>
<keyword evidence="3" id="KW-1185">Reference proteome</keyword>
<evidence type="ECO:0000313" key="3">
    <source>
        <dbReference type="Proteomes" id="UP000192418"/>
    </source>
</evidence>
<proteinExistence type="predicted"/>
<dbReference type="RefSeq" id="WP_084068634.1">
    <property type="nucleotide sequence ID" value="NZ_FWXY01000008.1"/>
</dbReference>
<protein>
    <submittedName>
        <fullName evidence="2">Uncharacterized domain 1-containing protein</fullName>
    </submittedName>
</protein>
<dbReference type="GO" id="GO:0016790">
    <property type="term" value="F:thiolester hydrolase activity"/>
    <property type="evidence" value="ECO:0007669"/>
    <property type="project" value="UniProtKB-ARBA"/>
</dbReference>
<gene>
    <name evidence="2" type="ORF">SAMN02746065_108117</name>
</gene>
<dbReference type="STRING" id="1121400.SAMN02746065_108117"/>
<dbReference type="OrthoDB" id="9813282at2"/>
<dbReference type="Proteomes" id="UP000192418">
    <property type="component" value="Unassembled WGS sequence"/>
</dbReference>